<dbReference type="SUPFAM" id="SSF55874">
    <property type="entry name" value="ATPase domain of HSP90 chaperone/DNA topoisomerase II/histidine kinase"/>
    <property type="match status" value="1"/>
</dbReference>
<proteinExistence type="predicted"/>
<evidence type="ECO:0000313" key="2">
    <source>
        <dbReference type="EMBL" id="RDL20060.1"/>
    </source>
</evidence>
<dbReference type="Gene3D" id="3.60.40.10">
    <property type="entry name" value="PPM-type phosphatase domain"/>
    <property type="match status" value="1"/>
</dbReference>
<reference evidence="2 3" key="1">
    <citation type="submission" date="2018-07" db="EMBL/GenBank/DDBJ databases">
        <title>Genome sequencing of rice bacterial endophytes.</title>
        <authorList>
            <person name="Venturi V."/>
        </authorList>
    </citation>
    <scope>NUCLEOTIDE SEQUENCE [LARGE SCALE GENOMIC DNA]</scope>
    <source>
        <strain evidence="2 3">E2333</strain>
    </source>
</reference>
<protein>
    <submittedName>
        <fullName evidence="2">Anti-sigma regulatory factor (Ser/Thr protein kinase)</fullName>
    </submittedName>
</protein>
<comment type="caution">
    <text evidence="2">The sequence shown here is derived from an EMBL/GenBank/DDBJ whole genome shotgun (WGS) entry which is preliminary data.</text>
</comment>
<dbReference type="InterPro" id="IPR036890">
    <property type="entry name" value="HATPase_C_sf"/>
</dbReference>
<dbReference type="InterPro" id="IPR036457">
    <property type="entry name" value="PPM-type-like_dom_sf"/>
</dbReference>
<dbReference type="PANTHER" id="PTHR35801">
    <property type="entry name" value="PHOSPHOSERINE PHOSPHATASE RSBX"/>
    <property type="match status" value="1"/>
</dbReference>
<dbReference type="Proteomes" id="UP000255365">
    <property type="component" value="Unassembled WGS sequence"/>
</dbReference>
<dbReference type="SMART" id="SM00331">
    <property type="entry name" value="PP2C_SIG"/>
    <property type="match status" value="1"/>
</dbReference>
<organism evidence="2 3">
    <name type="scientific">Pseudomonas jessenii</name>
    <dbReference type="NCBI Taxonomy" id="77298"/>
    <lineage>
        <taxon>Bacteria</taxon>
        <taxon>Pseudomonadati</taxon>
        <taxon>Pseudomonadota</taxon>
        <taxon>Gammaproteobacteria</taxon>
        <taxon>Pseudomonadales</taxon>
        <taxon>Pseudomonadaceae</taxon>
        <taxon>Pseudomonas</taxon>
    </lineage>
</organism>
<dbReference type="InterPro" id="IPR039248">
    <property type="entry name" value="Ptase_RsbX"/>
</dbReference>
<evidence type="ECO:0000313" key="3">
    <source>
        <dbReference type="Proteomes" id="UP000255365"/>
    </source>
</evidence>
<sequence>MNINGSLTQVLLIEDSSQIGFARRTAQRLAEQHGFTESDAGRVALVVTELASNLLKHAGRGELHLRVLPRQGSAGIELLAVDRAKGFDLEACLTDGFSTGGTQGIGLGAVSRQADVFDVYADHRGAVLLARLYPRNTRQPDLLYGVSQHSLHDDPACGDVWHLAYHGADISALIVDGLGHGEDAEIAGRAGEGAFARAPFSTPTMLMEDLHRDMIGTRGGAVAFAQFHADSASLRFTGVGNIGASLIAADKSRGLASHPGIVGVQYRKAQPFDYAHVNGHLLIMYSDGLQSRWNLQDYPGLVHRHPAVIAAILHRDFCRGRDDVTVLVVALEAAHG</sequence>
<evidence type="ECO:0000259" key="1">
    <source>
        <dbReference type="SMART" id="SM00331"/>
    </source>
</evidence>
<name>A0A370SK14_PSEJE</name>
<dbReference type="RefSeq" id="WP_115147081.1">
    <property type="nucleotide sequence ID" value="NZ_QRAV01000007.1"/>
</dbReference>
<dbReference type="SUPFAM" id="SSF81606">
    <property type="entry name" value="PP2C-like"/>
    <property type="match status" value="1"/>
</dbReference>
<dbReference type="InterPro" id="IPR001932">
    <property type="entry name" value="PPM-type_phosphatase-like_dom"/>
</dbReference>
<dbReference type="InterPro" id="IPR003594">
    <property type="entry name" value="HATPase_dom"/>
</dbReference>
<accession>A0A370SK14</accession>
<dbReference type="EMBL" id="QRAV01000007">
    <property type="protein sequence ID" value="RDL20060.1"/>
    <property type="molecule type" value="Genomic_DNA"/>
</dbReference>
<dbReference type="Pfam" id="PF13581">
    <property type="entry name" value="HATPase_c_2"/>
    <property type="match status" value="1"/>
</dbReference>
<dbReference type="AlphaFoldDB" id="A0A370SK14"/>
<dbReference type="PANTHER" id="PTHR35801:SF1">
    <property type="entry name" value="PHOSPHOSERINE PHOSPHATASE RSBX"/>
    <property type="match status" value="1"/>
</dbReference>
<gene>
    <name evidence="2" type="ORF">DEU51_107207</name>
</gene>
<feature type="domain" description="PPM-type phosphatase" evidence="1">
    <location>
        <begin position="141"/>
        <end position="331"/>
    </location>
</feature>
<dbReference type="Gene3D" id="3.30.565.10">
    <property type="entry name" value="Histidine kinase-like ATPase, C-terminal domain"/>
    <property type="match status" value="1"/>
</dbReference>